<comment type="caution">
    <text evidence="2">The sequence shown here is derived from an EMBL/GenBank/DDBJ whole genome shotgun (WGS) entry which is preliminary data.</text>
</comment>
<organism evidence="2 3">
    <name type="scientific">Saponaria officinalis</name>
    <name type="common">Common soapwort</name>
    <name type="synonym">Lychnis saponaria</name>
    <dbReference type="NCBI Taxonomy" id="3572"/>
    <lineage>
        <taxon>Eukaryota</taxon>
        <taxon>Viridiplantae</taxon>
        <taxon>Streptophyta</taxon>
        <taxon>Embryophyta</taxon>
        <taxon>Tracheophyta</taxon>
        <taxon>Spermatophyta</taxon>
        <taxon>Magnoliopsida</taxon>
        <taxon>eudicotyledons</taxon>
        <taxon>Gunneridae</taxon>
        <taxon>Pentapetalae</taxon>
        <taxon>Caryophyllales</taxon>
        <taxon>Caryophyllaceae</taxon>
        <taxon>Caryophylleae</taxon>
        <taxon>Saponaria</taxon>
    </lineage>
</organism>
<proteinExistence type="predicted"/>
<reference evidence="2" key="1">
    <citation type="submission" date="2024-03" db="EMBL/GenBank/DDBJ databases">
        <title>WGS assembly of Saponaria officinalis var. Norfolk2.</title>
        <authorList>
            <person name="Jenkins J."/>
            <person name="Shu S."/>
            <person name="Grimwood J."/>
            <person name="Barry K."/>
            <person name="Goodstein D."/>
            <person name="Schmutz J."/>
            <person name="Leebens-Mack J."/>
            <person name="Osbourn A."/>
        </authorList>
    </citation>
    <scope>NUCLEOTIDE SEQUENCE [LARGE SCALE GENOMIC DNA]</scope>
    <source>
        <strain evidence="2">JIC</strain>
    </source>
</reference>
<dbReference type="PANTHER" id="PTHR35095:SF1">
    <property type="entry name" value="OS05G0143300 PROTEIN"/>
    <property type="match status" value="1"/>
</dbReference>
<evidence type="ECO:0000313" key="2">
    <source>
        <dbReference type="EMBL" id="KAK9726134.1"/>
    </source>
</evidence>
<sequence length="424" mass="47769">MASSVFPPNFVLYHEQPNSKASKDIVPFFPTPGSRHGISRSNIVVSHEPDNLRNIRSGLHGYNHFVNYLAARRLPLPAEFQDMHDDFVLSSFSMDEQWTNRKEYLEYVMSRSSNVKENRLCPSILPELKELQAVPADMHLKDVASINFLLDNCFRAKEPFRHADGFSYGQEADYNIVSEGSYPKTRLYPEGRFPIIDIVADIKDFGSVLAEFAVVKNSAQHTRQQVLVPHFTWSDAIDLQDLVHPSVMLKTVTASPLKSPKKVRTKPAPTKKTKKATSQRDLYNDNSLRAFETILSLMMDKKQNGKAMMNSLKKSSSELPNLLTQFSASITGTGLAVMFSVVYKVACGGVPFCTPNLLTSGFGVGLFWLSWGVNSLRDTIMYIRKNFAKTGFEEEEMMTRVDEAVKALMFRVTALMAVLILRFA</sequence>
<protein>
    <submittedName>
        <fullName evidence="2">Uncharacterized protein</fullName>
    </submittedName>
</protein>
<feature type="compositionally biased region" description="Basic residues" evidence="1">
    <location>
        <begin position="259"/>
        <end position="277"/>
    </location>
</feature>
<evidence type="ECO:0000256" key="1">
    <source>
        <dbReference type="SAM" id="MobiDB-lite"/>
    </source>
</evidence>
<dbReference type="AlphaFoldDB" id="A0AAW1L2G6"/>
<gene>
    <name evidence="2" type="ORF">RND81_05G192500</name>
</gene>
<accession>A0AAW1L2G6</accession>
<dbReference type="PANTHER" id="PTHR35095">
    <property type="entry name" value="OS05G0143300 PROTEIN"/>
    <property type="match status" value="1"/>
</dbReference>
<keyword evidence="3" id="KW-1185">Reference proteome</keyword>
<name>A0AAW1L2G6_SAPOF</name>
<dbReference type="EMBL" id="JBDFQZ010000005">
    <property type="protein sequence ID" value="KAK9726134.1"/>
    <property type="molecule type" value="Genomic_DNA"/>
</dbReference>
<dbReference type="Proteomes" id="UP001443914">
    <property type="component" value="Unassembled WGS sequence"/>
</dbReference>
<feature type="region of interest" description="Disordered" evidence="1">
    <location>
        <begin position="258"/>
        <end position="279"/>
    </location>
</feature>
<evidence type="ECO:0000313" key="3">
    <source>
        <dbReference type="Proteomes" id="UP001443914"/>
    </source>
</evidence>